<accession>A0ABR3V484</accession>
<name>A0ABR3V484_9PEZI</name>
<feature type="compositionally biased region" description="Polar residues" evidence="1">
    <location>
        <begin position="28"/>
        <end position="40"/>
    </location>
</feature>
<evidence type="ECO:0000313" key="3">
    <source>
        <dbReference type="Proteomes" id="UP001586593"/>
    </source>
</evidence>
<organism evidence="2 3">
    <name type="scientific">Phialemonium thermophilum</name>
    <dbReference type="NCBI Taxonomy" id="223376"/>
    <lineage>
        <taxon>Eukaryota</taxon>
        <taxon>Fungi</taxon>
        <taxon>Dikarya</taxon>
        <taxon>Ascomycota</taxon>
        <taxon>Pezizomycotina</taxon>
        <taxon>Sordariomycetes</taxon>
        <taxon>Sordariomycetidae</taxon>
        <taxon>Cephalothecales</taxon>
        <taxon>Cephalothecaceae</taxon>
        <taxon>Phialemonium</taxon>
    </lineage>
</organism>
<dbReference type="EMBL" id="JAZHXJ010002880">
    <property type="protein sequence ID" value="KAL1836261.1"/>
    <property type="molecule type" value="Genomic_DNA"/>
</dbReference>
<protein>
    <submittedName>
        <fullName evidence="2">Uncharacterized protein</fullName>
    </submittedName>
</protein>
<comment type="caution">
    <text evidence="2">The sequence shown here is derived from an EMBL/GenBank/DDBJ whole genome shotgun (WGS) entry which is preliminary data.</text>
</comment>
<evidence type="ECO:0000313" key="2">
    <source>
        <dbReference type="EMBL" id="KAL1836261.1"/>
    </source>
</evidence>
<evidence type="ECO:0000256" key="1">
    <source>
        <dbReference type="SAM" id="MobiDB-lite"/>
    </source>
</evidence>
<feature type="region of interest" description="Disordered" evidence="1">
    <location>
        <begin position="1"/>
        <end position="160"/>
    </location>
</feature>
<feature type="compositionally biased region" description="Low complexity" evidence="1">
    <location>
        <begin position="83"/>
        <end position="113"/>
    </location>
</feature>
<dbReference type="Proteomes" id="UP001586593">
    <property type="component" value="Unassembled WGS sequence"/>
</dbReference>
<proteinExistence type="predicted"/>
<sequence>MDPISSLLPPLHQRCPRQTIRVPRGTISPFTELSWSSSSGPAVRAPSSAHAPTDTPNSSRRHPRPSSPTDPLPSARRVRRSRSPSLSGARYPSTVHSESTSPFSSEAFSSPWSGQTRNSQGRSEELHSLASSASYSVGAPNEDASDASWQVDVDETDGLR</sequence>
<keyword evidence="3" id="KW-1185">Reference proteome</keyword>
<reference evidence="2 3" key="1">
    <citation type="journal article" date="2024" name="Commun. Biol.">
        <title>Comparative genomic analysis of thermophilic fungi reveals convergent evolutionary adaptations and gene losses.</title>
        <authorList>
            <person name="Steindorff A.S."/>
            <person name="Aguilar-Pontes M.V."/>
            <person name="Robinson A.J."/>
            <person name="Andreopoulos B."/>
            <person name="LaButti K."/>
            <person name="Kuo A."/>
            <person name="Mondo S."/>
            <person name="Riley R."/>
            <person name="Otillar R."/>
            <person name="Haridas S."/>
            <person name="Lipzen A."/>
            <person name="Grimwood J."/>
            <person name="Schmutz J."/>
            <person name="Clum A."/>
            <person name="Reid I.D."/>
            <person name="Moisan M.C."/>
            <person name="Butler G."/>
            <person name="Nguyen T.T.M."/>
            <person name="Dewar K."/>
            <person name="Conant G."/>
            <person name="Drula E."/>
            <person name="Henrissat B."/>
            <person name="Hansel C."/>
            <person name="Singer S."/>
            <person name="Hutchinson M.I."/>
            <person name="de Vries R.P."/>
            <person name="Natvig D.O."/>
            <person name="Powell A.J."/>
            <person name="Tsang A."/>
            <person name="Grigoriev I.V."/>
        </authorList>
    </citation>
    <scope>NUCLEOTIDE SEQUENCE [LARGE SCALE GENOMIC DNA]</scope>
    <source>
        <strain evidence="2 3">ATCC 24622</strain>
    </source>
</reference>
<gene>
    <name evidence="2" type="ORF">VTK73DRAFT_5122</name>
</gene>